<organism evidence="2 3">
    <name type="scientific">Marinobacterium lutimaris</name>
    <dbReference type="NCBI Taxonomy" id="568106"/>
    <lineage>
        <taxon>Bacteria</taxon>
        <taxon>Pseudomonadati</taxon>
        <taxon>Pseudomonadota</taxon>
        <taxon>Gammaproteobacteria</taxon>
        <taxon>Oceanospirillales</taxon>
        <taxon>Oceanospirillaceae</taxon>
        <taxon>Marinobacterium</taxon>
    </lineage>
</organism>
<evidence type="ECO:0000256" key="1">
    <source>
        <dbReference type="SAM" id="MobiDB-lite"/>
    </source>
</evidence>
<feature type="region of interest" description="Disordered" evidence="1">
    <location>
        <begin position="33"/>
        <end position="56"/>
    </location>
</feature>
<gene>
    <name evidence="2" type="ORF">SAMN05444390_101199</name>
</gene>
<dbReference type="EMBL" id="FNVQ01000001">
    <property type="protein sequence ID" value="SEF67495.1"/>
    <property type="molecule type" value="Genomic_DNA"/>
</dbReference>
<dbReference type="OrthoDB" id="5797254at2"/>
<sequence length="77" mass="8725">MTAEMLNQLRAQISTLTESERAELACELITSLDGPRDDSAEPAWQDEISKRRSKVESGSAKLLSREEFRAKMRERIG</sequence>
<name>A0A1H5TXD6_9GAMM</name>
<accession>A0A1H5TXD6</accession>
<reference evidence="2 3" key="1">
    <citation type="submission" date="2016-10" db="EMBL/GenBank/DDBJ databases">
        <authorList>
            <person name="de Groot N.N."/>
        </authorList>
    </citation>
    <scope>NUCLEOTIDE SEQUENCE [LARGE SCALE GENOMIC DNA]</scope>
    <source>
        <strain evidence="2 3">DSM 22012</strain>
    </source>
</reference>
<protein>
    <submittedName>
        <fullName evidence="2">Putative addiction module component, TIGR02574 family</fullName>
    </submittedName>
</protein>
<evidence type="ECO:0000313" key="3">
    <source>
        <dbReference type="Proteomes" id="UP000236745"/>
    </source>
</evidence>
<dbReference type="InterPro" id="IPR013406">
    <property type="entry name" value="CHP02574_addiction_mod"/>
</dbReference>
<keyword evidence="3" id="KW-1185">Reference proteome</keyword>
<dbReference type="NCBIfam" id="TIGR02574">
    <property type="entry name" value="stabl_TIGR02574"/>
    <property type="match status" value="1"/>
</dbReference>
<proteinExistence type="predicted"/>
<dbReference type="Proteomes" id="UP000236745">
    <property type="component" value="Unassembled WGS sequence"/>
</dbReference>
<dbReference type="AlphaFoldDB" id="A0A1H5TXD6"/>
<evidence type="ECO:0000313" key="2">
    <source>
        <dbReference type="EMBL" id="SEF67495.1"/>
    </source>
</evidence>
<dbReference type="Pfam" id="PF09720">
    <property type="entry name" value="Unstab_antitox"/>
    <property type="match status" value="1"/>
</dbReference>